<dbReference type="OrthoDB" id="9805202at2"/>
<dbReference type="Gene3D" id="1.10.760.10">
    <property type="entry name" value="Cytochrome c-like domain"/>
    <property type="match status" value="1"/>
</dbReference>
<reference evidence="7" key="1">
    <citation type="submission" date="2016-10" db="EMBL/GenBank/DDBJ databases">
        <authorList>
            <person name="Varghese N."/>
            <person name="Submissions S."/>
        </authorList>
    </citation>
    <scope>NUCLEOTIDE SEQUENCE [LARGE SCALE GENOMIC DNA]</scope>
    <source>
        <strain evidence="7">ATCC 25963</strain>
    </source>
</reference>
<dbReference type="AlphaFoldDB" id="A0A1I2G4E2"/>
<dbReference type="InterPro" id="IPR051395">
    <property type="entry name" value="Cytochrome_c_Peroxidase/MauG"/>
</dbReference>
<dbReference type="STRING" id="54.SAMN02745121_07057"/>
<dbReference type="PANTHER" id="PTHR30600:SF4">
    <property type="entry name" value="CYTOCHROME C DOMAIN-CONTAINING PROTEIN"/>
    <property type="match status" value="1"/>
</dbReference>
<dbReference type="Proteomes" id="UP000199400">
    <property type="component" value="Unassembled WGS sequence"/>
</dbReference>
<evidence type="ECO:0000256" key="1">
    <source>
        <dbReference type="ARBA" id="ARBA00022617"/>
    </source>
</evidence>
<keyword evidence="1 4" id="KW-0349">Heme</keyword>
<dbReference type="SUPFAM" id="SSF46626">
    <property type="entry name" value="Cytochrome c"/>
    <property type="match status" value="1"/>
</dbReference>
<dbReference type="GO" id="GO:0046872">
    <property type="term" value="F:metal ion binding"/>
    <property type="evidence" value="ECO:0007669"/>
    <property type="project" value="UniProtKB-KW"/>
</dbReference>
<evidence type="ECO:0000256" key="2">
    <source>
        <dbReference type="ARBA" id="ARBA00022723"/>
    </source>
</evidence>
<evidence type="ECO:0000259" key="5">
    <source>
        <dbReference type="PROSITE" id="PS51007"/>
    </source>
</evidence>
<dbReference type="GO" id="GO:0004130">
    <property type="term" value="F:cytochrome-c peroxidase activity"/>
    <property type="evidence" value="ECO:0007669"/>
    <property type="project" value="TreeGrafter"/>
</dbReference>
<dbReference type="RefSeq" id="WP_096325733.1">
    <property type="nucleotide sequence ID" value="NZ_FOMX01000030.1"/>
</dbReference>
<feature type="domain" description="Cytochrome c" evidence="5">
    <location>
        <begin position="326"/>
        <end position="458"/>
    </location>
</feature>
<dbReference type="InterPro" id="IPR010538">
    <property type="entry name" value="DHOR"/>
</dbReference>
<accession>A0A1I2G4E2</accession>
<evidence type="ECO:0000256" key="3">
    <source>
        <dbReference type="ARBA" id="ARBA00023004"/>
    </source>
</evidence>
<evidence type="ECO:0000313" key="7">
    <source>
        <dbReference type="Proteomes" id="UP000199400"/>
    </source>
</evidence>
<sequence length="458" mass="48708">MRRLPVLLALFFGASCDDPAPALEPGEELAGGDTTIRDESPNAFSYSARNMSFERRQRFVVGNSFFNKNWVVAPASTAGRDGLGPTFNARSCSACHFKDGRGRPPEGDEAFASMLLRLAVPGEGLHGGPRDVPGYGDQLQPNGIEGVAGEAVPKVTWVEQPGAFADGEPYSLRVPTYSLEDPAYGPLPPDLLISPRVAPVMIGMGLLEAIPAADIVAREDPDDADGDGISGRANYVWDLAAEAAVLGRFGWKANQPTVAQQTAGAFLGDMGLTTDMFPLENCPEGQAECAAAPHGGAPEVSADLLDDVIFYSATLAVPARRDAGAPEVLRGKQVFLAAGCADCHVPRHRTADDAALEEVRGQTIWPYTDLLLHDMGDALGDGRRDYLASGNEWRTPPLWGIGLVETVNGHTTFLHDGRARSLMEAVLWHGGEAEAAREAVRALPADERAALVAFLESL</sequence>
<dbReference type="GO" id="GO:0020037">
    <property type="term" value="F:heme binding"/>
    <property type="evidence" value="ECO:0007669"/>
    <property type="project" value="InterPro"/>
</dbReference>
<dbReference type="EMBL" id="FOMX01000030">
    <property type="protein sequence ID" value="SFF12564.1"/>
    <property type="molecule type" value="Genomic_DNA"/>
</dbReference>
<name>A0A1I2G4E2_9BACT</name>
<dbReference type="PIRSF" id="PIRSF028099">
    <property type="entry name" value="DUF1111"/>
    <property type="match status" value="1"/>
</dbReference>
<dbReference type="InterPro" id="IPR009056">
    <property type="entry name" value="Cyt_c-like_dom"/>
</dbReference>
<evidence type="ECO:0000256" key="4">
    <source>
        <dbReference type="PROSITE-ProRule" id="PRU00433"/>
    </source>
</evidence>
<organism evidence="6 7">
    <name type="scientific">Nannocystis exedens</name>
    <dbReference type="NCBI Taxonomy" id="54"/>
    <lineage>
        <taxon>Bacteria</taxon>
        <taxon>Pseudomonadati</taxon>
        <taxon>Myxococcota</taxon>
        <taxon>Polyangia</taxon>
        <taxon>Nannocystales</taxon>
        <taxon>Nannocystaceae</taxon>
        <taxon>Nannocystis</taxon>
    </lineage>
</organism>
<gene>
    <name evidence="6" type="ORF">SAMN02745121_07057</name>
</gene>
<protein>
    <submittedName>
        <fullName evidence="6">CxxC motif-containing protein, DUF1111 family</fullName>
    </submittedName>
</protein>
<evidence type="ECO:0000313" key="6">
    <source>
        <dbReference type="EMBL" id="SFF12564.1"/>
    </source>
</evidence>
<dbReference type="PANTHER" id="PTHR30600">
    <property type="entry name" value="CYTOCHROME C PEROXIDASE-RELATED"/>
    <property type="match status" value="1"/>
</dbReference>
<proteinExistence type="predicted"/>
<keyword evidence="2 4" id="KW-0479">Metal-binding</keyword>
<dbReference type="InterPro" id="IPR036909">
    <property type="entry name" value="Cyt_c-like_dom_sf"/>
</dbReference>
<keyword evidence="7" id="KW-1185">Reference proteome</keyword>
<dbReference type="GO" id="GO:0009055">
    <property type="term" value="F:electron transfer activity"/>
    <property type="evidence" value="ECO:0007669"/>
    <property type="project" value="InterPro"/>
</dbReference>
<dbReference type="Pfam" id="PF06537">
    <property type="entry name" value="DHOR"/>
    <property type="match status" value="2"/>
</dbReference>
<dbReference type="PROSITE" id="PS51007">
    <property type="entry name" value="CYTC"/>
    <property type="match status" value="1"/>
</dbReference>
<dbReference type="PROSITE" id="PS51257">
    <property type="entry name" value="PROKAR_LIPOPROTEIN"/>
    <property type="match status" value="1"/>
</dbReference>
<keyword evidence="3 4" id="KW-0408">Iron</keyword>